<feature type="compositionally biased region" description="Acidic residues" evidence="1">
    <location>
        <begin position="105"/>
        <end position="117"/>
    </location>
</feature>
<dbReference type="RefSeq" id="XP_028130697.1">
    <property type="nucleotide sequence ID" value="XM_028274896.1"/>
</dbReference>
<organism evidence="2">
    <name type="scientific">Diabrotica virgifera virgifera</name>
    <name type="common">western corn rootworm</name>
    <dbReference type="NCBI Taxonomy" id="50390"/>
    <lineage>
        <taxon>Eukaryota</taxon>
        <taxon>Metazoa</taxon>
        <taxon>Ecdysozoa</taxon>
        <taxon>Arthropoda</taxon>
        <taxon>Hexapoda</taxon>
        <taxon>Insecta</taxon>
        <taxon>Pterygota</taxon>
        <taxon>Neoptera</taxon>
        <taxon>Endopterygota</taxon>
        <taxon>Coleoptera</taxon>
        <taxon>Polyphaga</taxon>
        <taxon>Cucujiformia</taxon>
        <taxon>Chrysomeloidea</taxon>
        <taxon>Chrysomelidae</taxon>
        <taxon>Galerucinae</taxon>
        <taxon>Diabroticina</taxon>
        <taxon>Diabroticites</taxon>
        <taxon>Diabrotica</taxon>
    </lineage>
</organism>
<feature type="compositionally biased region" description="Polar residues" evidence="1">
    <location>
        <begin position="82"/>
        <end position="97"/>
    </location>
</feature>
<evidence type="ECO:0000313" key="2">
    <source>
        <dbReference type="RefSeq" id="XP_028130697.1"/>
    </source>
</evidence>
<gene>
    <name evidence="2" type="primary">LOC114326503</name>
</gene>
<feature type="compositionally biased region" description="Basic and acidic residues" evidence="1">
    <location>
        <begin position="130"/>
        <end position="144"/>
    </location>
</feature>
<dbReference type="InParanoid" id="A0A6P7F775"/>
<dbReference type="AlphaFoldDB" id="A0A6P7F775"/>
<sequence length="335" mass="38573">MASGSKKPFYNHGKKEYGKQCVQETRLQKKKKEDDYRQKKQDEAKTNKNENGEELSHDGKKTKEIEERKKFEEEMLKRHQNQPKINRSGPITHSTLLDNMLEETNREEEEKEGDAEEREPSAEAIEVEGEENKREDQTETHWQKTGDSILQALLFDDEDYEAIQQSKKRKGDSLEENERFKKEKREETAEYPEETENERILRKLKQEIWSSSRTSMPTASFQNSFETSSLISIEKVRTGVHRAKVSHAKARVPANYDEYVPDQVDQGHSPGSDSEDEVEIDEMLSTFASTSNADSNTSSGIITNRVREIRGSSLENSSIDTIGWELLYNNASTPS</sequence>
<protein>
    <submittedName>
        <fullName evidence="2">Vicilin-like seed storage protein At2g18540</fullName>
    </submittedName>
</protein>
<feature type="compositionally biased region" description="Basic and acidic residues" evidence="1">
    <location>
        <begin position="171"/>
        <end position="188"/>
    </location>
</feature>
<feature type="region of interest" description="Disordered" evidence="1">
    <location>
        <begin position="164"/>
        <end position="200"/>
    </location>
</feature>
<feature type="region of interest" description="Disordered" evidence="1">
    <location>
        <begin position="1"/>
        <end position="146"/>
    </location>
</feature>
<accession>A0A6P7F775</accession>
<reference evidence="2" key="1">
    <citation type="submission" date="2025-08" db="UniProtKB">
        <authorList>
            <consortium name="RefSeq"/>
        </authorList>
    </citation>
    <scope>IDENTIFICATION</scope>
    <source>
        <tissue evidence="2">Whole insect</tissue>
    </source>
</reference>
<feature type="region of interest" description="Disordered" evidence="1">
    <location>
        <begin position="254"/>
        <end position="276"/>
    </location>
</feature>
<feature type="compositionally biased region" description="Basic and acidic residues" evidence="1">
    <location>
        <begin position="31"/>
        <end position="77"/>
    </location>
</feature>
<name>A0A6P7F775_DIAVI</name>
<proteinExistence type="predicted"/>
<evidence type="ECO:0000256" key="1">
    <source>
        <dbReference type="SAM" id="MobiDB-lite"/>
    </source>
</evidence>